<dbReference type="CDD" id="cd07765">
    <property type="entry name" value="KRAB_A-box"/>
    <property type="match status" value="1"/>
</dbReference>
<feature type="domain" description="C2H2-type" evidence="13">
    <location>
        <begin position="301"/>
        <end position="328"/>
    </location>
</feature>
<keyword evidence="8" id="KW-0804">Transcription</keyword>
<evidence type="ECO:0000256" key="11">
    <source>
        <dbReference type="PROSITE-ProRule" id="PRU00042"/>
    </source>
</evidence>
<protein>
    <submittedName>
        <fullName evidence="15">Zinc finger protein 324</fullName>
    </submittedName>
</protein>
<dbReference type="InterPro" id="IPR013087">
    <property type="entry name" value="Znf_C2H2_type"/>
</dbReference>
<dbReference type="InterPro" id="IPR036236">
    <property type="entry name" value="Znf_C2H2_sf"/>
</dbReference>
<feature type="domain" description="C2H2-type" evidence="13">
    <location>
        <begin position="329"/>
        <end position="356"/>
    </location>
</feature>
<evidence type="ECO:0000256" key="9">
    <source>
        <dbReference type="ARBA" id="ARBA00023125"/>
    </source>
</evidence>
<reference evidence="15" key="2">
    <citation type="submission" date="2025-08" db="UniProtKB">
        <authorList>
            <consortium name="Ensembl"/>
        </authorList>
    </citation>
    <scope>IDENTIFICATION</scope>
    <source>
        <strain evidence="15">breed Abyssinian</strain>
    </source>
</reference>
<keyword evidence="8" id="KW-0805">Transcription regulation</keyword>
<feature type="domain" description="C2H2-type" evidence="13">
    <location>
        <begin position="273"/>
        <end position="300"/>
    </location>
</feature>
<dbReference type="Ensembl" id="ENSFCTT00005091969.1">
    <property type="protein sequence ID" value="ENSFCTP00005061167.1"/>
    <property type="gene ID" value="ENSFCTG00005033394.1"/>
</dbReference>
<keyword evidence="7" id="KW-0862">Zinc</keyword>
<feature type="domain" description="C2H2-type" evidence="13">
    <location>
        <begin position="441"/>
        <end position="468"/>
    </location>
</feature>
<dbReference type="InterPro" id="IPR001909">
    <property type="entry name" value="KRAB"/>
</dbReference>
<dbReference type="Pfam" id="PF01352">
    <property type="entry name" value="KRAB"/>
    <property type="match status" value="1"/>
</dbReference>
<keyword evidence="9" id="KW-0238">DNA-binding</keyword>
<evidence type="ECO:0000259" key="13">
    <source>
        <dbReference type="PROSITE" id="PS50157"/>
    </source>
</evidence>
<feature type="domain" description="C2H2-type" evidence="13">
    <location>
        <begin position="525"/>
        <end position="552"/>
    </location>
</feature>
<dbReference type="Proteomes" id="UP000823872">
    <property type="component" value="Chromosome E2"/>
</dbReference>
<dbReference type="Pfam" id="PF00096">
    <property type="entry name" value="zf-C2H2"/>
    <property type="match status" value="9"/>
</dbReference>
<keyword evidence="16" id="KW-1185">Reference proteome</keyword>
<reference evidence="15" key="3">
    <citation type="submission" date="2025-09" db="UniProtKB">
        <authorList>
            <consortium name="Ensembl"/>
        </authorList>
    </citation>
    <scope>IDENTIFICATION</scope>
    <source>
        <strain evidence="15">breed Abyssinian</strain>
    </source>
</reference>
<dbReference type="PANTHER" id="PTHR24404:SF100">
    <property type="entry name" value="ZINC FINGER PROTEIN 501"/>
    <property type="match status" value="1"/>
</dbReference>
<evidence type="ECO:0000256" key="1">
    <source>
        <dbReference type="ARBA" id="ARBA00003767"/>
    </source>
</evidence>
<dbReference type="Gene3D" id="3.30.160.60">
    <property type="entry name" value="Classic Zinc Finger"/>
    <property type="match status" value="10"/>
</dbReference>
<feature type="region of interest" description="Disordered" evidence="12">
    <location>
        <begin position="544"/>
        <end position="599"/>
    </location>
</feature>
<evidence type="ECO:0000256" key="7">
    <source>
        <dbReference type="ARBA" id="ARBA00022833"/>
    </source>
</evidence>
<keyword evidence="10" id="KW-0539">Nucleus</keyword>
<evidence type="ECO:0000256" key="8">
    <source>
        <dbReference type="ARBA" id="ARBA00023015"/>
    </source>
</evidence>
<comment type="subcellular location">
    <subcellularLocation>
        <location evidence="2">Nucleus</location>
    </subcellularLocation>
</comment>
<accession>A0ABI8API2</accession>
<dbReference type="PROSITE" id="PS00028">
    <property type="entry name" value="ZINC_FINGER_C2H2_1"/>
    <property type="match status" value="10"/>
</dbReference>
<name>A0ABI8API2_FELCA</name>
<organism evidence="15 16">
    <name type="scientific">Felis catus</name>
    <name type="common">Cat</name>
    <name type="synonym">Felis silvestris catus</name>
    <dbReference type="NCBI Taxonomy" id="9685"/>
    <lineage>
        <taxon>Eukaryota</taxon>
        <taxon>Metazoa</taxon>
        <taxon>Chordata</taxon>
        <taxon>Craniata</taxon>
        <taxon>Vertebrata</taxon>
        <taxon>Euteleostomi</taxon>
        <taxon>Mammalia</taxon>
        <taxon>Eutheria</taxon>
        <taxon>Laurasiatheria</taxon>
        <taxon>Carnivora</taxon>
        <taxon>Feliformia</taxon>
        <taxon>Felidae</taxon>
        <taxon>Felinae</taxon>
        <taxon>Felis</taxon>
    </lineage>
</organism>
<evidence type="ECO:0000256" key="12">
    <source>
        <dbReference type="SAM" id="MobiDB-lite"/>
    </source>
</evidence>
<comment type="function">
    <text evidence="1">May be involved in transcriptional regulation.</text>
</comment>
<evidence type="ECO:0000256" key="3">
    <source>
        <dbReference type="ARBA" id="ARBA00006991"/>
    </source>
</evidence>
<dbReference type="PANTHER" id="PTHR24404">
    <property type="entry name" value="ZINC FINGER PROTEIN"/>
    <property type="match status" value="1"/>
</dbReference>
<dbReference type="GeneTree" id="ENSGT00940000164133"/>
<dbReference type="Gene3D" id="6.10.140.140">
    <property type="match status" value="1"/>
</dbReference>
<feature type="domain" description="C2H2-type" evidence="13">
    <location>
        <begin position="357"/>
        <end position="384"/>
    </location>
</feature>
<dbReference type="SUPFAM" id="SSF109640">
    <property type="entry name" value="KRAB domain (Kruppel-associated box)"/>
    <property type="match status" value="1"/>
</dbReference>
<comment type="similarity">
    <text evidence="3">Belongs to the krueppel C2H2-type zinc-finger protein family.</text>
</comment>
<evidence type="ECO:0000256" key="5">
    <source>
        <dbReference type="ARBA" id="ARBA00022737"/>
    </source>
</evidence>
<sequence>MATAALTDRAQGLMAFEDVAVYFSQEEWELLDAAQRALYCHVMLENFALVSSLGLSASRPWVVLQLERGEEPWVLSGTVVTPARNAQRKPSPGPCHLAYDKVVPEAALPVTFQNGSLPAPTFTGTCERGKSSVGWQGTSLSQEKKSTGVSVIYWERLLLGPGSGEANVSLRLTSPLRTPEDSPPREKALMNRPMPDKQLRPYGGQKPFGQDGPGRGCTKIPEFEASLTSGEREKGGTSLKPHGLPASQEPPTWDQLGKALHTGPSFLSGEKPFECRACTKVFLKSSDLLKHLRTHTGERPYECSQCGKAFSQTSHLTQHQRIHSGETPYACPACGKAFSQTSHLTQHQRIHSGETPYACPACGKAFRHSSSLVRHQRIHTAEKSFRCSECGKAFSHGSNLSQHRKIHAGGRPYACAQCGRRFCRNSHLIQHERTHTGEKPYTCALCGAAFSQGSSLFKHQRVHTGEKPFACTQCGRAFSHSSNLTQHQLLHTGERPFRCGDCGKAFAKGAVLLSHRRIHTGEKPFVCTHCGRAFRERPALFHHQRIHTGEKPVRRPRRGAGLCPQARPSSGAPSEGTLGRVAGPTPTSGPPAVSKPADA</sequence>
<feature type="compositionally biased region" description="Basic and acidic residues" evidence="12">
    <location>
        <begin position="178"/>
        <end position="199"/>
    </location>
</feature>
<feature type="domain" description="C2H2-type" evidence="13">
    <location>
        <begin position="413"/>
        <end position="440"/>
    </location>
</feature>
<dbReference type="PROSITE" id="PS50805">
    <property type="entry name" value="KRAB"/>
    <property type="match status" value="1"/>
</dbReference>
<dbReference type="SMART" id="SM00349">
    <property type="entry name" value="KRAB"/>
    <property type="match status" value="1"/>
</dbReference>
<dbReference type="SMART" id="SM00355">
    <property type="entry name" value="ZnF_C2H2"/>
    <property type="match status" value="10"/>
</dbReference>
<dbReference type="InterPro" id="IPR050589">
    <property type="entry name" value="Ikaros_C2H2-ZF"/>
</dbReference>
<dbReference type="SUPFAM" id="SSF57667">
    <property type="entry name" value="beta-beta-alpha zinc fingers"/>
    <property type="match status" value="5"/>
</dbReference>
<evidence type="ECO:0000313" key="16">
    <source>
        <dbReference type="Proteomes" id="UP000823872"/>
    </source>
</evidence>
<evidence type="ECO:0000259" key="14">
    <source>
        <dbReference type="PROSITE" id="PS50805"/>
    </source>
</evidence>
<keyword evidence="4" id="KW-0479">Metal-binding</keyword>
<evidence type="ECO:0000256" key="2">
    <source>
        <dbReference type="ARBA" id="ARBA00004123"/>
    </source>
</evidence>
<dbReference type="InterPro" id="IPR036051">
    <property type="entry name" value="KRAB_dom_sf"/>
</dbReference>
<keyword evidence="5" id="KW-0677">Repeat</keyword>
<feature type="domain" description="C2H2-type" evidence="13">
    <location>
        <begin position="385"/>
        <end position="412"/>
    </location>
</feature>
<proteinExistence type="inferred from homology"/>
<evidence type="ECO:0000256" key="10">
    <source>
        <dbReference type="ARBA" id="ARBA00023242"/>
    </source>
</evidence>
<reference evidence="15 16" key="1">
    <citation type="submission" date="2021-02" db="EMBL/GenBank/DDBJ databases">
        <title>Safari Cat Assemblies.</title>
        <authorList>
            <person name="Bredemeyer K.R."/>
            <person name="Murphy W.J."/>
        </authorList>
    </citation>
    <scope>NUCLEOTIDE SEQUENCE [LARGE SCALE GENOMIC DNA]</scope>
</reference>
<keyword evidence="6 11" id="KW-0863">Zinc-finger</keyword>
<feature type="domain" description="C2H2-type" evidence="13">
    <location>
        <begin position="469"/>
        <end position="496"/>
    </location>
</feature>
<gene>
    <name evidence="15" type="primary">ZNF324</name>
</gene>
<feature type="domain" description="C2H2-type" evidence="13">
    <location>
        <begin position="497"/>
        <end position="524"/>
    </location>
</feature>
<feature type="region of interest" description="Disordered" evidence="12">
    <location>
        <begin position="174"/>
        <end position="250"/>
    </location>
</feature>
<evidence type="ECO:0000256" key="4">
    <source>
        <dbReference type="ARBA" id="ARBA00022723"/>
    </source>
</evidence>
<dbReference type="PROSITE" id="PS50157">
    <property type="entry name" value="ZINC_FINGER_C2H2_2"/>
    <property type="match status" value="10"/>
</dbReference>
<evidence type="ECO:0000256" key="6">
    <source>
        <dbReference type="ARBA" id="ARBA00022771"/>
    </source>
</evidence>
<feature type="domain" description="KRAB" evidence="14">
    <location>
        <begin position="14"/>
        <end position="85"/>
    </location>
</feature>
<evidence type="ECO:0000313" key="15">
    <source>
        <dbReference type="Ensembl" id="ENSFCTP00005061167.1"/>
    </source>
</evidence>